<dbReference type="AlphaFoldDB" id="A0A1R3VMB6"/>
<dbReference type="Pfam" id="PF00486">
    <property type="entry name" value="Trans_reg_C"/>
    <property type="match status" value="1"/>
</dbReference>
<dbReference type="InterPro" id="IPR016032">
    <property type="entry name" value="Sig_transdc_resp-reg_C-effctor"/>
</dbReference>
<dbReference type="Gene3D" id="1.10.10.10">
    <property type="entry name" value="Winged helix-like DNA-binding domain superfamily/Winged helix DNA-binding domain"/>
    <property type="match status" value="1"/>
</dbReference>
<dbReference type="SUPFAM" id="SSF46894">
    <property type="entry name" value="C-terminal effector domain of the bipartite response regulators"/>
    <property type="match status" value="1"/>
</dbReference>
<dbReference type="PROSITE" id="PS50110">
    <property type="entry name" value="RESPONSE_REGULATORY"/>
    <property type="match status" value="1"/>
</dbReference>
<keyword evidence="9" id="KW-1185">Reference proteome</keyword>
<dbReference type="InterPro" id="IPR001789">
    <property type="entry name" value="Sig_transdc_resp-reg_receiver"/>
</dbReference>
<evidence type="ECO:0000313" key="9">
    <source>
        <dbReference type="Proteomes" id="UP000223759"/>
    </source>
</evidence>
<dbReference type="GO" id="GO:0005829">
    <property type="term" value="C:cytosol"/>
    <property type="evidence" value="ECO:0007669"/>
    <property type="project" value="TreeGrafter"/>
</dbReference>
<dbReference type="RefSeq" id="WP_076754103.1">
    <property type="nucleotide sequence ID" value="NZ_CP023018.1"/>
</dbReference>
<evidence type="ECO:0000313" key="8">
    <source>
        <dbReference type="EMBL" id="SIT65697.1"/>
    </source>
</evidence>
<feature type="modified residue" description="4-aspartylphosphate" evidence="4">
    <location>
        <position position="57"/>
    </location>
</feature>
<accession>A0A1R3VMB6</accession>
<sequence>MNQPAQKSIAIVEDDRGLREELACFFEDHGYTAHEAISLEGLMEILQLSNPEVVILDLNLPGKSGLEIARELRQRVPSIGIIMLTARNQLNDRIKGYDTGADIYLTKPTDPEELLAAVTSLSRRVQGTNNAAWNLDIKQHALSDEQEAIVIELTQVETAILKALVLAPNGLMDAGELLGMIEEQFPDRAGTRRSLENIISRLRKKTTEASPDISRQAPIKAHRNAGYQLTIPLQIKP</sequence>
<dbReference type="SMART" id="SM00862">
    <property type="entry name" value="Trans_reg_C"/>
    <property type="match status" value="1"/>
</dbReference>
<dbReference type="SUPFAM" id="SSF52172">
    <property type="entry name" value="CheY-like"/>
    <property type="match status" value="1"/>
</dbReference>
<dbReference type="CDD" id="cd17574">
    <property type="entry name" value="REC_OmpR"/>
    <property type="match status" value="1"/>
</dbReference>
<evidence type="ECO:0000259" key="6">
    <source>
        <dbReference type="PROSITE" id="PS50110"/>
    </source>
</evidence>
<dbReference type="PANTHER" id="PTHR48111">
    <property type="entry name" value="REGULATOR OF RPOS"/>
    <property type="match status" value="1"/>
</dbReference>
<dbReference type="InterPro" id="IPR011006">
    <property type="entry name" value="CheY-like_superfamily"/>
</dbReference>
<dbReference type="Gene3D" id="6.10.250.690">
    <property type="match status" value="1"/>
</dbReference>
<evidence type="ECO:0000259" key="7">
    <source>
        <dbReference type="PROSITE" id="PS51755"/>
    </source>
</evidence>
<dbReference type="GO" id="GO:0000156">
    <property type="term" value="F:phosphorelay response regulator activity"/>
    <property type="evidence" value="ECO:0007669"/>
    <property type="project" value="TreeGrafter"/>
</dbReference>
<dbReference type="InterPro" id="IPR001867">
    <property type="entry name" value="OmpR/PhoB-type_DNA-bd"/>
</dbReference>
<dbReference type="SMART" id="SM00448">
    <property type="entry name" value="REC"/>
    <property type="match status" value="1"/>
</dbReference>
<keyword evidence="1" id="KW-0805">Transcription regulation</keyword>
<dbReference type="Gene3D" id="3.40.50.2300">
    <property type="match status" value="1"/>
</dbReference>
<dbReference type="InterPro" id="IPR039420">
    <property type="entry name" value="WalR-like"/>
</dbReference>
<dbReference type="Proteomes" id="UP000223759">
    <property type="component" value="Unassembled WGS sequence"/>
</dbReference>
<dbReference type="GO" id="GO:0000976">
    <property type="term" value="F:transcription cis-regulatory region binding"/>
    <property type="evidence" value="ECO:0007669"/>
    <property type="project" value="TreeGrafter"/>
</dbReference>
<dbReference type="OrthoDB" id="236568at2"/>
<feature type="domain" description="Response regulatory" evidence="6">
    <location>
        <begin position="8"/>
        <end position="122"/>
    </location>
</feature>
<feature type="DNA-binding region" description="OmpR/PhoB-type" evidence="5">
    <location>
        <begin position="125"/>
        <end position="231"/>
    </location>
</feature>
<keyword evidence="2 5" id="KW-0238">DNA-binding</keyword>
<keyword evidence="4" id="KW-0597">Phosphoprotein</keyword>
<dbReference type="PANTHER" id="PTHR48111:SF67">
    <property type="entry name" value="TRANSCRIPTIONAL REGULATORY PROTEIN TCTD"/>
    <property type="match status" value="1"/>
</dbReference>
<dbReference type="GO" id="GO:0032993">
    <property type="term" value="C:protein-DNA complex"/>
    <property type="evidence" value="ECO:0007669"/>
    <property type="project" value="TreeGrafter"/>
</dbReference>
<gene>
    <name evidence="8" type="ORF">SAMN05216526_0147</name>
</gene>
<organism evidence="8 9">
    <name type="scientific">Ectothiorhodosinus mongolicus</name>
    <dbReference type="NCBI Taxonomy" id="233100"/>
    <lineage>
        <taxon>Bacteria</taxon>
        <taxon>Pseudomonadati</taxon>
        <taxon>Pseudomonadota</taxon>
        <taxon>Gammaproteobacteria</taxon>
        <taxon>Chromatiales</taxon>
        <taxon>Ectothiorhodospiraceae</taxon>
        <taxon>Ectothiorhodosinus</taxon>
    </lineage>
</organism>
<reference evidence="8 9" key="1">
    <citation type="submission" date="2017-01" db="EMBL/GenBank/DDBJ databases">
        <authorList>
            <person name="Mah S.A."/>
            <person name="Swanson W.J."/>
            <person name="Moy G.W."/>
            <person name="Vacquier V.D."/>
        </authorList>
    </citation>
    <scope>NUCLEOTIDE SEQUENCE [LARGE SCALE GENOMIC DNA]</scope>
    <source>
        <strain evidence="8 9">M9</strain>
    </source>
</reference>
<evidence type="ECO:0000256" key="5">
    <source>
        <dbReference type="PROSITE-ProRule" id="PRU01091"/>
    </source>
</evidence>
<dbReference type="EMBL" id="FTPK01000001">
    <property type="protein sequence ID" value="SIT65697.1"/>
    <property type="molecule type" value="Genomic_DNA"/>
</dbReference>
<dbReference type="STRING" id="233100.SAMN05216526_0147"/>
<dbReference type="GO" id="GO:0006355">
    <property type="term" value="P:regulation of DNA-templated transcription"/>
    <property type="evidence" value="ECO:0007669"/>
    <property type="project" value="InterPro"/>
</dbReference>
<evidence type="ECO:0000256" key="2">
    <source>
        <dbReference type="ARBA" id="ARBA00023125"/>
    </source>
</evidence>
<dbReference type="Pfam" id="PF00072">
    <property type="entry name" value="Response_reg"/>
    <property type="match status" value="1"/>
</dbReference>
<evidence type="ECO:0000256" key="4">
    <source>
        <dbReference type="PROSITE-ProRule" id="PRU00169"/>
    </source>
</evidence>
<keyword evidence="3" id="KW-0804">Transcription</keyword>
<proteinExistence type="predicted"/>
<evidence type="ECO:0000256" key="3">
    <source>
        <dbReference type="ARBA" id="ARBA00023163"/>
    </source>
</evidence>
<evidence type="ECO:0000256" key="1">
    <source>
        <dbReference type="ARBA" id="ARBA00023015"/>
    </source>
</evidence>
<name>A0A1R3VMB6_9GAMM</name>
<feature type="domain" description="OmpR/PhoB-type" evidence="7">
    <location>
        <begin position="125"/>
        <end position="231"/>
    </location>
</feature>
<dbReference type="PROSITE" id="PS51755">
    <property type="entry name" value="OMPR_PHOB"/>
    <property type="match status" value="1"/>
</dbReference>
<dbReference type="InterPro" id="IPR036388">
    <property type="entry name" value="WH-like_DNA-bd_sf"/>
</dbReference>
<protein>
    <submittedName>
        <fullName evidence="8">DNA-binding response regulator, OmpR family, contains REC and winged-helix (WHTH) domain</fullName>
    </submittedName>
</protein>